<organism evidence="1 2">
    <name type="scientific">Chlorella ohadii</name>
    <dbReference type="NCBI Taxonomy" id="2649997"/>
    <lineage>
        <taxon>Eukaryota</taxon>
        <taxon>Viridiplantae</taxon>
        <taxon>Chlorophyta</taxon>
        <taxon>core chlorophytes</taxon>
        <taxon>Trebouxiophyceae</taxon>
        <taxon>Chlorellales</taxon>
        <taxon>Chlorellaceae</taxon>
        <taxon>Chlorella clade</taxon>
        <taxon>Chlorella</taxon>
    </lineage>
</organism>
<keyword evidence="2" id="KW-1185">Reference proteome</keyword>
<protein>
    <submittedName>
        <fullName evidence="1">Uncharacterized protein</fullName>
    </submittedName>
</protein>
<dbReference type="Proteomes" id="UP001205105">
    <property type="component" value="Unassembled WGS sequence"/>
</dbReference>
<proteinExistence type="predicted"/>
<sequence length="1415" mass="146731">MLPWTLVLDASADQFPARGSRYLSQIGVSKLAYMAQTAPTVAGRYHRLTFWLQARETIVGSNLFVAALQPAPTSAFVSEPAGAANAPKLQLGSTAGVFNFSATQPFMQWTLYEIGFAAAGPTTTVRLGFRGKDGLPGGSTQFLVDDVSLLSEDYPAVQSARGARDSASLNVTLFSPQPSAAYYIRAFADAEGIQPDGGAVQVSDASHSGTVADPFTFNWQYAAGNPPVQRWFVVEADNGVQSDIFGPVLVGVPPAPQLSNPKGSNTTRASVVLGAATGATRYRIEAQQSGTSTWTEVISSAAAGTVTFNLPGKGRWCFRSQASNANGWGDPSDATTCALVGLPAAPAGFTVASPFADMLSVTFTVTAEHLQLGTRFYVRGVGSSLVQVSPVEQGPFTANLTVPAGSYTVYVDVENDSFATGASPISAGPRTATVAKLQSPTILNVTVSGSSAPTLRFLRPANSGDVTLAWTFTLLGSGSSKAGNASWAVPAASINGSGAAAIPHSAVLTLTSDLLSSGGSFTLQLTATLTAGSLTDSATTASRELSLGKPLAPTITSAVGGQKAVTVVLSMPQTVNVAGITTQAIRPTKFALGLQPLLAGNSMVEAELNVPAGAGPYRLTYQPATALPPNEWMVLALAMHANGNSAIAEWPTPVATGLPVAVTLGTVVPGPTNVTIRFTHAPGYSQGVQARVRVWNPVGADGKLLASGKEVEETLPAPSNTNAGIIPSLIRVTSQPNTYEVVARIGSTADRPIPWPGRWKLLVALKNAVGFGPASAKSGVLEIGLPLRVGAPKITAGQGQVAVRINQTRMEWPAATNPLSVREYAVRLEQIVNNAAQLVSTTTVPAVNAGRDVIFGGLAAGRYRALATPCGVNGCAAQASPPSPSAQQPCNSPANCDRTQKNACNSCEQCKPGFSPSKGQCTACTGGQRPAACDVYRSPGTSCDCATCKNGWRLDKGACVQCPAIPNCNDRYSPDCKCTKCKQYFTLATNGQACTCSLGQTVTAANCAHRNSDQCSCKTCQAGFGRNGAGGCRKCPTITNCDSYSPTGCTCTKCKQYFNPANDGQSCTCSLGQTVTAASCAQKNADQCSCKTCKAGFVSNGSGGCRQCATITNCESYSPTDCKCTKCKQYFTPAANGQSCTCSLGQTVTPEKCAQKNTDQCSCKTCQDLFGSDGAGGCRQCPVIRNCDDSYSPTDCKCTTCKQYLNPDANGQCKCSLTQTVTATSCAQKNSDQCSCQTCKAGFGSDGAGGCRQCPTISNCDSYSPTDCKCTKCKQSFNSADNGQSCRCSAGPANCDEPEADNCGCAKCVSGYSLNPSTKQCEECLGTPAGCSVHDLNACTCQVCEDGYSLDTTTRQCQECPGIPDCVGWELNGCTCQDCDNGSVPANGGLQCDACFTTCDVFVSNSCDCDTTDYY</sequence>
<dbReference type="InterPro" id="IPR003961">
    <property type="entry name" value="FN3_dom"/>
</dbReference>
<evidence type="ECO:0000313" key="2">
    <source>
        <dbReference type="Proteomes" id="UP001205105"/>
    </source>
</evidence>
<comment type="caution">
    <text evidence="1">The sequence shown here is derived from an EMBL/GenBank/DDBJ whole genome shotgun (WGS) entry which is preliminary data.</text>
</comment>
<gene>
    <name evidence="1" type="ORF">COHA_002560</name>
</gene>
<reference evidence="1" key="1">
    <citation type="submission" date="2020-11" db="EMBL/GenBank/DDBJ databases">
        <title>Chlorella ohadii genome sequencing and assembly.</title>
        <authorList>
            <person name="Murik O."/>
            <person name="Treves H."/>
            <person name="Kedem I."/>
            <person name="Shotland Y."/>
            <person name="Kaplan A."/>
        </authorList>
    </citation>
    <scope>NUCLEOTIDE SEQUENCE</scope>
    <source>
        <strain evidence="1">1</strain>
    </source>
</reference>
<dbReference type="InterPro" id="IPR013783">
    <property type="entry name" value="Ig-like_fold"/>
</dbReference>
<dbReference type="SUPFAM" id="SSF49265">
    <property type="entry name" value="Fibronectin type III"/>
    <property type="match status" value="1"/>
</dbReference>
<dbReference type="CDD" id="cd00063">
    <property type="entry name" value="FN3"/>
    <property type="match status" value="1"/>
</dbReference>
<evidence type="ECO:0000313" key="1">
    <source>
        <dbReference type="EMBL" id="KAI7843658.1"/>
    </source>
</evidence>
<accession>A0AAD5DWF9</accession>
<name>A0AAD5DWF9_9CHLO</name>
<dbReference type="InterPro" id="IPR036116">
    <property type="entry name" value="FN3_sf"/>
</dbReference>
<dbReference type="EMBL" id="JADXDR010000036">
    <property type="protein sequence ID" value="KAI7843658.1"/>
    <property type="molecule type" value="Genomic_DNA"/>
</dbReference>
<dbReference type="Gene3D" id="2.60.40.10">
    <property type="entry name" value="Immunoglobulins"/>
    <property type="match status" value="1"/>
</dbReference>